<proteinExistence type="predicted"/>
<reference evidence="4" key="1">
    <citation type="journal article" date="2023" name="G3 (Bethesda)">
        <title>Whole genome assemblies of Zophobas morio and Tenebrio molitor.</title>
        <authorList>
            <person name="Kaur S."/>
            <person name="Stinson S.A."/>
            <person name="diCenzo G.C."/>
        </authorList>
    </citation>
    <scope>NUCLEOTIDE SEQUENCE</scope>
    <source>
        <strain evidence="4">QUZm001</strain>
    </source>
</reference>
<dbReference type="InterPro" id="IPR035979">
    <property type="entry name" value="RBD_domain_sf"/>
</dbReference>
<dbReference type="InterPro" id="IPR045844">
    <property type="entry name" value="RRM_Ist3-like"/>
</dbReference>
<evidence type="ECO:0000259" key="3">
    <source>
        <dbReference type="PROSITE" id="PS50102"/>
    </source>
</evidence>
<dbReference type="CDD" id="cd12411">
    <property type="entry name" value="RRM_ist3_like"/>
    <property type="match status" value="1"/>
</dbReference>
<dbReference type="GO" id="GO:0000398">
    <property type="term" value="P:mRNA splicing, via spliceosome"/>
    <property type="evidence" value="ECO:0007669"/>
    <property type="project" value="InterPro"/>
</dbReference>
<organism evidence="4 5">
    <name type="scientific">Zophobas morio</name>
    <dbReference type="NCBI Taxonomy" id="2755281"/>
    <lineage>
        <taxon>Eukaryota</taxon>
        <taxon>Metazoa</taxon>
        <taxon>Ecdysozoa</taxon>
        <taxon>Arthropoda</taxon>
        <taxon>Hexapoda</taxon>
        <taxon>Insecta</taxon>
        <taxon>Pterygota</taxon>
        <taxon>Neoptera</taxon>
        <taxon>Endopterygota</taxon>
        <taxon>Coleoptera</taxon>
        <taxon>Polyphaga</taxon>
        <taxon>Cucujiformia</taxon>
        <taxon>Tenebrionidae</taxon>
        <taxon>Zophobas</taxon>
    </lineage>
</organism>
<dbReference type="InterPro" id="IPR012677">
    <property type="entry name" value="Nucleotide-bd_a/b_plait_sf"/>
</dbReference>
<dbReference type="SMART" id="SM00360">
    <property type="entry name" value="RRM"/>
    <property type="match status" value="1"/>
</dbReference>
<feature type="domain" description="RRM" evidence="3">
    <location>
        <begin position="59"/>
        <end position="137"/>
    </location>
</feature>
<evidence type="ECO:0000256" key="2">
    <source>
        <dbReference type="PROSITE-ProRule" id="PRU00176"/>
    </source>
</evidence>
<dbReference type="SUPFAM" id="SSF54928">
    <property type="entry name" value="RNA-binding domain, RBD"/>
    <property type="match status" value="1"/>
</dbReference>
<dbReference type="Gene3D" id="3.30.70.330">
    <property type="match status" value="1"/>
</dbReference>
<comment type="caution">
    <text evidence="4">The sequence shown here is derived from an EMBL/GenBank/DDBJ whole genome shotgun (WGS) entry which is preliminary data.</text>
</comment>
<accession>A0AA38LZC0</accession>
<dbReference type="GO" id="GO:0071011">
    <property type="term" value="C:precatalytic spliceosome"/>
    <property type="evidence" value="ECO:0007669"/>
    <property type="project" value="TreeGrafter"/>
</dbReference>
<keyword evidence="1 2" id="KW-0694">RNA-binding</keyword>
<dbReference type="PROSITE" id="PS50102">
    <property type="entry name" value="RRM"/>
    <property type="match status" value="1"/>
</dbReference>
<dbReference type="InterPro" id="IPR051847">
    <property type="entry name" value="RNA_proc/Spliceosome_comp"/>
</dbReference>
<dbReference type="InterPro" id="IPR000504">
    <property type="entry name" value="RRM_dom"/>
</dbReference>
<evidence type="ECO:0000256" key="1">
    <source>
        <dbReference type="ARBA" id="ARBA00022884"/>
    </source>
</evidence>
<evidence type="ECO:0000313" key="5">
    <source>
        <dbReference type="Proteomes" id="UP001168821"/>
    </source>
</evidence>
<evidence type="ECO:0000313" key="4">
    <source>
        <dbReference type="EMBL" id="KAJ3616650.1"/>
    </source>
</evidence>
<dbReference type="PANTHER" id="PTHR45880:SF1">
    <property type="entry name" value="RNA-BINDING MOTIF PROTEIN, X-LINKED 2"/>
    <property type="match status" value="1"/>
</dbReference>
<dbReference type="PANTHER" id="PTHR45880">
    <property type="entry name" value="RNA-BINDING MOTIF PROTEIN, X-LINKED 2"/>
    <property type="match status" value="1"/>
</dbReference>
<dbReference type="AlphaFoldDB" id="A0AA38LZC0"/>
<dbReference type="EMBL" id="JALNTZ010003114">
    <property type="protein sequence ID" value="KAJ3616650.1"/>
    <property type="molecule type" value="Genomic_DNA"/>
</dbReference>
<dbReference type="GO" id="GO:0003723">
    <property type="term" value="F:RNA binding"/>
    <property type="evidence" value="ECO:0007669"/>
    <property type="project" value="UniProtKB-UniRule"/>
</dbReference>
<keyword evidence="5" id="KW-1185">Reference proteome</keyword>
<name>A0AA38LZC0_9CUCU</name>
<dbReference type="Proteomes" id="UP001168821">
    <property type="component" value="Unassembled WGS sequence"/>
</dbReference>
<protein>
    <recommendedName>
        <fullName evidence="3">RRM domain-containing protein</fullName>
    </recommendedName>
</protein>
<dbReference type="Pfam" id="PF00076">
    <property type="entry name" value="RRM_1"/>
    <property type="match status" value="1"/>
</dbReference>
<dbReference type="GO" id="GO:0071013">
    <property type="term" value="C:catalytic step 2 spliceosome"/>
    <property type="evidence" value="ECO:0007669"/>
    <property type="project" value="TreeGrafter"/>
</dbReference>
<dbReference type="GO" id="GO:0005686">
    <property type="term" value="C:U2 snRNP"/>
    <property type="evidence" value="ECO:0007669"/>
    <property type="project" value="TreeGrafter"/>
</dbReference>
<sequence>MQGNFEPKSSGKLSLAALAVEWSTNHEKLLDLLMNESRATTYEIYYVKASWHEDYRHSAYLYFGGLSKSLTEGDIIAVFSQYGEILDINLIRDKQSGESRGFGFLAYEDQRSTDLAVDNLNGIQLLGWTMRVNHVKEYRPPSAEAEEEKQVGFVDPYSQMERKRESERCCLY</sequence>
<gene>
    <name evidence="4" type="ORF">Zmor_011756</name>
</gene>